<feature type="compositionally biased region" description="Polar residues" evidence="1">
    <location>
        <begin position="40"/>
        <end position="51"/>
    </location>
</feature>
<evidence type="ECO:0000313" key="2">
    <source>
        <dbReference type="EMBL" id="KZO90226.1"/>
    </source>
</evidence>
<protein>
    <submittedName>
        <fullName evidence="2">Uncharacterized protein</fullName>
    </submittedName>
</protein>
<reference evidence="2 3" key="1">
    <citation type="journal article" date="2016" name="Mol. Biol. Evol.">
        <title>Comparative Genomics of Early-Diverging Mushroom-Forming Fungi Provides Insights into the Origins of Lignocellulose Decay Capabilities.</title>
        <authorList>
            <person name="Nagy L.G."/>
            <person name="Riley R."/>
            <person name="Tritt A."/>
            <person name="Adam C."/>
            <person name="Daum C."/>
            <person name="Floudas D."/>
            <person name="Sun H."/>
            <person name="Yadav J.S."/>
            <person name="Pangilinan J."/>
            <person name="Larsson K.H."/>
            <person name="Matsuura K."/>
            <person name="Barry K."/>
            <person name="Labutti K."/>
            <person name="Kuo R."/>
            <person name="Ohm R.A."/>
            <person name="Bhattacharya S.S."/>
            <person name="Shirouzu T."/>
            <person name="Yoshinaga Y."/>
            <person name="Martin F.M."/>
            <person name="Grigoriev I.V."/>
            <person name="Hibbett D.S."/>
        </authorList>
    </citation>
    <scope>NUCLEOTIDE SEQUENCE [LARGE SCALE GENOMIC DNA]</scope>
    <source>
        <strain evidence="2 3">TUFC12733</strain>
    </source>
</reference>
<proteinExistence type="predicted"/>
<dbReference type="EMBL" id="KV417348">
    <property type="protein sequence ID" value="KZO90226.1"/>
    <property type="molecule type" value="Genomic_DNA"/>
</dbReference>
<dbReference type="Pfam" id="PF23670">
    <property type="entry name" value="PIGBOS1"/>
    <property type="match status" value="1"/>
</dbReference>
<dbReference type="AlphaFoldDB" id="A0A167G6K8"/>
<name>A0A167G6K8_CALVF</name>
<dbReference type="OrthoDB" id="10423035at2759"/>
<organism evidence="2 3">
    <name type="scientific">Calocera viscosa (strain TUFC12733)</name>
    <dbReference type="NCBI Taxonomy" id="1330018"/>
    <lineage>
        <taxon>Eukaryota</taxon>
        <taxon>Fungi</taxon>
        <taxon>Dikarya</taxon>
        <taxon>Basidiomycota</taxon>
        <taxon>Agaricomycotina</taxon>
        <taxon>Dacrymycetes</taxon>
        <taxon>Dacrymycetales</taxon>
        <taxon>Dacrymycetaceae</taxon>
        <taxon>Calocera</taxon>
    </lineage>
</organism>
<feature type="compositionally biased region" description="Polar residues" evidence="1">
    <location>
        <begin position="77"/>
        <end position="90"/>
    </location>
</feature>
<keyword evidence="3" id="KW-1185">Reference proteome</keyword>
<evidence type="ECO:0000313" key="3">
    <source>
        <dbReference type="Proteomes" id="UP000076738"/>
    </source>
</evidence>
<feature type="region of interest" description="Disordered" evidence="1">
    <location>
        <begin position="36"/>
        <end position="111"/>
    </location>
</feature>
<dbReference type="Proteomes" id="UP000076738">
    <property type="component" value="Unassembled WGS sequence"/>
</dbReference>
<accession>A0A167G6K8</accession>
<dbReference type="InterPro" id="IPR057394">
    <property type="entry name" value="PIGBOS1"/>
</dbReference>
<evidence type="ECO:0000256" key="1">
    <source>
        <dbReference type="SAM" id="MobiDB-lite"/>
    </source>
</evidence>
<sequence length="111" mass="11834">MAGRERLLGIMFAVCVGVASGVYAFKEPLRVEAQDGRLESATSYRASNHQGLESKLAAPEVTTTAPSSHSRKADPDTPSNATKNEINSAESAARSADGRSEGQKDLEKNRK</sequence>
<gene>
    <name evidence="2" type="ORF">CALVIDRAFT_542913</name>
</gene>
<feature type="compositionally biased region" description="Basic and acidic residues" evidence="1">
    <location>
        <begin position="96"/>
        <end position="111"/>
    </location>
</feature>